<evidence type="ECO:0000313" key="2">
    <source>
        <dbReference type="Proteomes" id="UP000224501"/>
    </source>
</evidence>
<dbReference type="EMBL" id="KT365398">
    <property type="protein sequence ID" value="ALF50881.1"/>
    <property type="molecule type" value="Genomic_DNA"/>
</dbReference>
<protein>
    <submittedName>
        <fullName evidence="1">Uncharacterized protein</fullName>
    </submittedName>
</protein>
<evidence type="ECO:0000313" key="1">
    <source>
        <dbReference type="EMBL" id="ALF50881.1"/>
    </source>
</evidence>
<accession>A0A0N9ESB6</accession>
<name>A0A0N9ESB6_9CAUD</name>
<gene>
    <name evidence="1" type="ORF">SEA_DTDEVON_18</name>
</gene>
<sequence>MSMQLTLQIDRGRIVEADVRRVVSRSNRMHVYRWSCGEPEVHRHLGGTVEHYEPDGAVMLAKRVLDSYLDQAQGLRQLTNDELRAVLTETLSEVLKRLWPAPEDAADQADWDALPGKLADVIVSLPARQVRQWLLTLRAAGEGSADGDPRSVAFEALMGAAEDRAVQCVRCGNAASRHGERPQDSPPGCGWTYSMVVRAAGEES</sequence>
<reference evidence="1 2" key="1">
    <citation type="submission" date="2015-07" db="EMBL/GenBank/DDBJ databases">
        <authorList>
            <person name="Temme D.W."/>
            <person name="Johnson J.E."/>
            <person name="London S.C."/>
            <person name="Surillo G.M."/>
            <person name="Radigan N.J."/>
            <person name="Pyfer K.B."/>
            <person name="Porzucek A.J."/>
            <person name="Philogene A.J."/>
            <person name="Logan K.R."/>
            <person name="Johnson J.E."/>
            <person name="Freeman C.M."/>
            <person name="Ferroni G.J."/>
            <person name="Denigris D.M."/>
            <person name="Collins J.M."/>
            <person name="Casey J.P."/>
            <person name="Buhalo D.J."/>
            <person name="Ahmed A."/>
            <person name="Lahoda L.A."/>
            <person name="Lee-Soety J.Y."/>
            <person name="King-Smith C."/>
            <person name="Delesalle V.A."/>
            <person name="Bradley K.W."/>
            <person name="Asai D.J."/>
            <person name="Bowman C.A."/>
            <person name="Russell D.A."/>
            <person name="Pope W.H."/>
            <person name="Jacobs-Sera D."/>
            <person name="Hendrix R.W."/>
            <person name="Hatfull G.F."/>
        </authorList>
    </citation>
    <scope>NUCLEOTIDE SEQUENCE [LARGE SCALE GENOMIC DNA]</scope>
</reference>
<dbReference type="Proteomes" id="UP000224501">
    <property type="component" value="Segment"/>
</dbReference>
<organism evidence="1 2">
    <name type="scientific">Mycobacterium phage DTDevon</name>
    <dbReference type="NCBI Taxonomy" id="1701800"/>
    <lineage>
        <taxon>Viruses</taxon>
        <taxon>Duplodnaviria</taxon>
        <taxon>Heunggongvirae</taxon>
        <taxon>Uroviricota</taxon>
        <taxon>Caudoviricetes</taxon>
        <taxon>Ceeclamvirinae</taxon>
        <taxon>Bixzunavirus</taxon>
        <taxon>Bixzunavirus Bxz1</taxon>
    </lineage>
</organism>
<proteinExistence type="predicted"/>